<gene>
    <name evidence="2" type="ORF">BDA99DRAFT_78515</name>
</gene>
<reference evidence="2" key="1">
    <citation type="journal article" date="2022" name="IScience">
        <title>Evolution of zygomycete secretomes and the origins of terrestrial fungal ecologies.</title>
        <authorList>
            <person name="Chang Y."/>
            <person name="Wang Y."/>
            <person name="Mondo S."/>
            <person name="Ahrendt S."/>
            <person name="Andreopoulos W."/>
            <person name="Barry K."/>
            <person name="Beard J."/>
            <person name="Benny G.L."/>
            <person name="Blankenship S."/>
            <person name="Bonito G."/>
            <person name="Cuomo C."/>
            <person name="Desiro A."/>
            <person name="Gervers K.A."/>
            <person name="Hundley H."/>
            <person name="Kuo A."/>
            <person name="LaButti K."/>
            <person name="Lang B.F."/>
            <person name="Lipzen A."/>
            <person name="O'Donnell K."/>
            <person name="Pangilinan J."/>
            <person name="Reynolds N."/>
            <person name="Sandor L."/>
            <person name="Smith M.E."/>
            <person name="Tsang A."/>
            <person name="Grigoriev I.V."/>
            <person name="Stajich J.E."/>
            <person name="Spatafora J.W."/>
        </authorList>
    </citation>
    <scope>NUCLEOTIDE SEQUENCE</scope>
    <source>
        <strain evidence="2">RSA 2281</strain>
    </source>
</reference>
<dbReference type="EMBL" id="JAIXMP010000015">
    <property type="protein sequence ID" value="KAI9261528.1"/>
    <property type="molecule type" value="Genomic_DNA"/>
</dbReference>
<name>A0AAD5K8M9_9FUNG</name>
<protein>
    <submittedName>
        <fullName evidence="2">Uncharacterized protein</fullName>
    </submittedName>
</protein>
<feature type="compositionally biased region" description="Acidic residues" evidence="1">
    <location>
        <begin position="69"/>
        <end position="80"/>
    </location>
</feature>
<sequence length="129" mass="15170">MGKRYKTCEHCGDYSIENNEYTLHELTCEKNDNAITMEEAKTKLLKGRNKRPRTSARLAAQQRQQENPNNDDFDSIEYDNGEEDGVYVDYLVVSHFSRTRDQRKMKNIRFSISDKLVPEKNSNLKEKVF</sequence>
<evidence type="ECO:0000313" key="2">
    <source>
        <dbReference type="EMBL" id="KAI9261528.1"/>
    </source>
</evidence>
<evidence type="ECO:0000256" key="1">
    <source>
        <dbReference type="SAM" id="MobiDB-lite"/>
    </source>
</evidence>
<feature type="compositionally biased region" description="Basic residues" evidence="1">
    <location>
        <begin position="45"/>
        <end position="54"/>
    </location>
</feature>
<organism evidence="2 3">
    <name type="scientific">Phascolomyces articulosus</name>
    <dbReference type="NCBI Taxonomy" id="60185"/>
    <lineage>
        <taxon>Eukaryota</taxon>
        <taxon>Fungi</taxon>
        <taxon>Fungi incertae sedis</taxon>
        <taxon>Mucoromycota</taxon>
        <taxon>Mucoromycotina</taxon>
        <taxon>Mucoromycetes</taxon>
        <taxon>Mucorales</taxon>
        <taxon>Lichtheimiaceae</taxon>
        <taxon>Phascolomyces</taxon>
    </lineage>
</organism>
<proteinExistence type="predicted"/>
<evidence type="ECO:0000313" key="3">
    <source>
        <dbReference type="Proteomes" id="UP001209540"/>
    </source>
</evidence>
<dbReference type="AlphaFoldDB" id="A0AAD5K8M9"/>
<keyword evidence="3" id="KW-1185">Reference proteome</keyword>
<reference evidence="2" key="2">
    <citation type="submission" date="2023-02" db="EMBL/GenBank/DDBJ databases">
        <authorList>
            <consortium name="DOE Joint Genome Institute"/>
            <person name="Mondo S.J."/>
            <person name="Chang Y."/>
            <person name="Wang Y."/>
            <person name="Ahrendt S."/>
            <person name="Andreopoulos W."/>
            <person name="Barry K."/>
            <person name="Beard J."/>
            <person name="Benny G.L."/>
            <person name="Blankenship S."/>
            <person name="Bonito G."/>
            <person name="Cuomo C."/>
            <person name="Desiro A."/>
            <person name="Gervers K.A."/>
            <person name="Hundley H."/>
            <person name="Kuo A."/>
            <person name="LaButti K."/>
            <person name="Lang B.F."/>
            <person name="Lipzen A."/>
            <person name="O'Donnell K."/>
            <person name="Pangilinan J."/>
            <person name="Reynolds N."/>
            <person name="Sandor L."/>
            <person name="Smith M.W."/>
            <person name="Tsang A."/>
            <person name="Grigoriev I.V."/>
            <person name="Stajich J.E."/>
            <person name="Spatafora J.W."/>
        </authorList>
    </citation>
    <scope>NUCLEOTIDE SEQUENCE</scope>
    <source>
        <strain evidence="2">RSA 2281</strain>
    </source>
</reference>
<dbReference type="Proteomes" id="UP001209540">
    <property type="component" value="Unassembled WGS sequence"/>
</dbReference>
<feature type="region of interest" description="Disordered" evidence="1">
    <location>
        <begin position="45"/>
        <end position="80"/>
    </location>
</feature>
<comment type="caution">
    <text evidence="2">The sequence shown here is derived from an EMBL/GenBank/DDBJ whole genome shotgun (WGS) entry which is preliminary data.</text>
</comment>
<accession>A0AAD5K8M9</accession>